<dbReference type="InterPro" id="IPR027417">
    <property type="entry name" value="P-loop_NTPase"/>
</dbReference>
<organism evidence="9 11">
    <name type="scientific">Iodobacter fluviatilis</name>
    <dbReference type="NCBI Taxonomy" id="537"/>
    <lineage>
        <taxon>Bacteria</taxon>
        <taxon>Pseudomonadati</taxon>
        <taxon>Pseudomonadota</taxon>
        <taxon>Betaproteobacteria</taxon>
        <taxon>Neisseriales</taxon>
        <taxon>Chitinibacteraceae</taxon>
        <taxon>Iodobacter</taxon>
    </lineage>
</organism>
<sequence length="250" mass="27415">MIKVSGLSKSFGKQAVLQQISFEVPRGDVLALIGPSGAGKSTLLRCLNLLETSDTGLLRVGDLNIDCSQRVPSKTLQQLRQATAMVFQNYNLFKNKTALDNIALPLITAKGFSSTEARERAFQLLERVDLTKQASQYPATLSGGQQQRVGIARALALDPEVILFDEPTSSLDPERVAEVLSVIKSLAHRDITMIISTHEISFARQVANQILFMADGQIIERGQAKAVLDDASHERTRRFLQQLTPSIVIS</sequence>
<evidence type="ECO:0000256" key="6">
    <source>
        <dbReference type="ARBA" id="ARBA00022840"/>
    </source>
</evidence>
<dbReference type="InterPro" id="IPR050086">
    <property type="entry name" value="MetN_ABC_transporter-like"/>
</dbReference>
<keyword evidence="6 9" id="KW-0067">ATP-binding</keyword>
<dbReference type="PROSITE" id="PS50893">
    <property type="entry name" value="ABC_TRANSPORTER_2"/>
    <property type="match status" value="1"/>
</dbReference>
<dbReference type="Pfam" id="PF00005">
    <property type="entry name" value="ABC_tran"/>
    <property type="match status" value="1"/>
</dbReference>
<dbReference type="GO" id="GO:0015424">
    <property type="term" value="F:ABC-type amino acid transporter activity"/>
    <property type="evidence" value="ECO:0007669"/>
    <property type="project" value="InterPro"/>
</dbReference>
<evidence type="ECO:0000256" key="5">
    <source>
        <dbReference type="ARBA" id="ARBA00022741"/>
    </source>
</evidence>
<evidence type="ECO:0000313" key="10">
    <source>
        <dbReference type="EMBL" id="TCU82664.1"/>
    </source>
</evidence>
<evidence type="ECO:0000259" key="8">
    <source>
        <dbReference type="PROSITE" id="PS50893"/>
    </source>
</evidence>
<keyword evidence="9" id="KW-0378">Hydrolase</keyword>
<comment type="subcellular location">
    <subcellularLocation>
        <location evidence="1">Cell membrane</location>
        <topology evidence="1">Peripheral membrane protein</topology>
    </subcellularLocation>
</comment>
<dbReference type="EC" id="3.6.3.-" evidence="9"/>
<dbReference type="PROSITE" id="PS00211">
    <property type="entry name" value="ABC_TRANSPORTER_1"/>
    <property type="match status" value="1"/>
</dbReference>
<keyword evidence="3" id="KW-0813">Transport</keyword>
<dbReference type="GO" id="GO:0005524">
    <property type="term" value="F:ATP binding"/>
    <property type="evidence" value="ECO:0007669"/>
    <property type="project" value="UniProtKB-KW"/>
</dbReference>
<name>A0A377Q556_9NEIS</name>
<evidence type="ECO:0000256" key="4">
    <source>
        <dbReference type="ARBA" id="ARBA00022475"/>
    </source>
</evidence>
<dbReference type="GO" id="GO:0016887">
    <property type="term" value="F:ATP hydrolysis activity"/>
    <property type="evidence" value="ECO:0007669"/>
    <property type="project" value="InterPro"/>
</dbReference>
<evidence type="ECO:0000256" key="2">
    <source>
        <dbReference type="ARBA" id="ARBA00005417"/>
    </source>
</evidence>
<evidence type="ECO:0000256" key="7">
    <source>
        <dbReference type="ARBA" id="ARBA00023136"/>
    </source>
</evidence>
<feature type="domain" description="ABC transporter" evidence="8">
    <location>
        <begin position="2"/>
        <end position="240"/>
    </location>
</feature>
<accession>A0A377Q556</accession>
<evidence type="ECO:0000313" key="9">
    <source>
        <dbReference type="EMBL" id="STQ89850.1"/>
    </source>
</evidence>
<dbReference type="InterPro" id="IPR017871">
    <property type="entry name" value="ABC_transporter-like_CS"/>
</dbReference>
<dbReference type="PANTHER" id="PTHR43166:SF35">
    <property type="entry name" value="L-CYSTINE IMPORT ATP-BINDING PROTEIN TCYN"/>
    <property type="match status" value="1"/>
</dbReference>
<dbReference type="Gene3D" id="3.40.50.300">
    <property type="entry name" value="P-loop containing nucleotide triphosphate hydrolases"/>
    <property type="match status" value="1"/>
</dbReference>
<evidence type="ECO:0000256" key="3">
    <source>
        <dbReference type="ARBA" id="ARBA00022448"/>
    </source>
</evidence>
<gene>
    <name evidence="9" type="primary">yxeO</name>
    <name evidence="10" type="ORF">EV682_11436</name>
    <name evidence="9" type="ORF">NCTC11159_00901</name>
</gene>
<protein>
    <submittedName>
        <fullName evidence="10">Amino acid ABC transporter ATP-binding protein (PAAT family)</fullName>
    </submittedName>
    <submittedName>
        <fullName evidence="9">Probable amino-acid import ATP-binding protein YxeO</fullName>
        <ecNumber evidence="9">3.6.3.-</ecNumber>
    </submittedName>
</protein>
<dbReference type="InterPro" id="IPR003439">
    <property type="entry name" value="ABC_transporter-like_ATP-bd"/>
</dbReference>
<dbReference type="Proteomes" id="UP000255108">
    <property type="component" value="Unassembled WGS sequence"/>
</dbReference>
<evidence type="ECO:0000313" key="11">
    <source>
        <dbReference type="Proteomes" id="UP000255108"/>
    </source>
</evidence>
<evidence type="ECO:0000256" key="1">
    <source>
        <dbReference type="ARBA" id="ARBA00004202"/>
    </source>
</evidence>
<dbReference type="InterPro" id="IPR003593">
    <property type="entry name" value="AAA+_ATPase"/>
</dbReference>
<keyword evidence="12" id="KW-1185">Reference proteome</keyword>
<dbReference type="Proteomes" id="UP000295794">
    <property type="component" value="Unassembled WGS sequence"/>
</dbReference>
<keyword evidence="7" id="KW-0472">Membrane</keyword>
<dbReference type="InterPro" id="IPR030679">
    <property type="entry name" value="ABC_ATPase_HisP-typ"/>
</dbReference>
<dbReference type="AlphaFoldDB" id="A0A377Q556"/>
<dbReference type="GO" id="GO:0005886">
    <property type="term" value="C:plasma membrane"/>
    <property type="evidence" value="ECO:0007669"/>
    <property type="project" value="UniProtKB-SubCell"/>
</dbReference>
<keyword evidence="4" id="KW-1003">Cell membrane</keyword>
<dbReference type="OrthoDB" id="9802264at2"/>
<dbReference type="PIRSF" id="PIRSF039085">
    <property type="entry name" value="ABC_ATPase_HisP"/>
    <property type="match status" value="1"/>
</dbReference>
<dbReference type="SUPFAM" id="SSF52540">
    <property type="entry name" value="P-loop containing nucleoside triphosphate hydrolases"/>
    <property type="match status" value="1"/>
</dbReference>
<dbReference type="RefSeq" id="WP_115226252.1">
    <property type="nucleotide sequence ID" value="NZ_CAWOLO010000014.1"/>
</dbReference>
<dbReference type="PANTHER" id="PTHR43166">
    <property type="entry name" value="AMINO ACID IMPORT ATP-BINDING PROTEIN"/>
    <property type="match status" value="1"/>
</dbReference>
<dbReference type="EMBL" id="SMBT01000014">
    <property type="protein sequence ID" value="TCU82664.1"/>
    <property type="molecule type" value="Genomic_DNA"/>
</dbReference>
<evidence type="ECO:0000313" key="12">
    <source>
        <dbReference type="Proteomes" id="UP000295794"/>
    </source>
</evidence>
<reference evidence="10 12" key="2">
    <citation type="submission" date="2019-03" db="EMBL/GenBank/DDBJ databases">
        <title>Genomic Encyclopedia of Type Strains, Phase IV (KMG-IV): sequencing the most valuable type-strain genomes for metagenomic binning, comparative biology and taxonomic classification.</title>
        <authorList>
            <person name="Goeker M."/>
        </authorList>
    </citation>
    <scope>NUCLEOTIDE SEQUENCE [LARGE SCALE GENOMIC DNA]</scope>
    <source>
        <strain evidence="10 12">DSM 3764</strain>
    </source>
</reference>
<comment type="similarity">
    <text evidence="2">Belongs to the ABC transporter superfamily.</text>
</comment>
<reference evidence="9 11" key="1">
    <citation type="submission" date="2018-06" db="EMBL/GenBank/DDBJ databases">
        <authorList>
            <consortium name="Pathogen Informatics"/>
            <person name="Doyle S."/>
        </authorList>
    </citation>
    <scope>NUCLEOTIDE SEQUENCE [LARGE SCALE GENOMIC DNA]</scope>
    <source>
        <strain evidence="9 11">NCTC11159</strain>
    </source>
</reference>
<proteinExistence type="inferred from homology"/>
<dbReference type="SMART" id="SM00382">
    <property type="entry name" value="AAA"/>
    <property type="match status" value="1"/>
</dbReference>
<dbReference type="EMBL" id="UGHR01000001">
    <property type="protein sequence ID" value="STQ89850.1"/>
    <property type="molecule type" value="Genomic_DNA"/>
</dbReference>
<keyword evidence="5" id="KW-0547">Nucleotide-binding</keyword>